<reference evidence="1 2" key="1">
    <citation type="submission" date="2018-08" db="EMBL/GenBank/DDBJ databases">
        <title>A genome reference for cultivated species of the human gut microbiota.</title>
        <authorList>
            <person name="Zou Y."/>
            <person name="Xue W."/>
            <person name="Luo G."/>
        </authorList>
    </citation>
    <scope>NUCLEOTIDE SEQUENCE [LARGE SCALE GENOMIC DNA]</scope>
    <source>
        <strain evidence="1 2">TM09-12</strain>
    </source>
</reference>
<gene>
    <name evidence="1" type="ORF">DXD79_01470</name>
</gene>
<sequence length="111" mass="12525">MYHGILTGIGRGFRRSKNKITTEEDLRYDVRRKSRLPSAIKMTVSSGHSHSVSGTPGHFYVYSGNETFRWAVSGNPKTASHIIRISDYLISIHILSPEYKTQNNIAAMLPF</sequence>
<accession>A0A374PDH9</accession>
<dbReference type="EMBL" id="QSON01000001">
    <property type="protein sequence ID" value="RGJ08103.1"/>
    <property type="molecule type" value="Genomic_DNA"/>
</dbReference>
<comment type="caution">
    <text evidence="1">The sequence shown here is derived from an EMBL/GenBank/DDBJ whole genome shotgun (WGS) entry which is preliminary data.</text>
</comment>
<organism evidence="1 2">
    <name type="scientific">Hungatella hathewayi</name>
    <dbReference type="NCBI Taxonomy" id="154046"/>
    <lineage>
        <taxon>Bacteria</taxon>
        <taxon>Bacillati</taxon>
        <taxon>Bacillota</taxon>
        <taxon>Clostridia</taxon>
        <taxon>Lachnospirales</taxon>
        <taxon>Lachnospiraceae</taxon>
        <taxon>Hungatella</taxon>
    </lineage>
</organism>
<evidence type="ECO:0000313" key="1">
    <source>
        <dbReference type="EMBL" id="RGJ08103.1"/>
    </source>
</evidence>
<protein>
    <submittedName>
        <fullName evidence="1">Uncharacterized protein</fullName>
    </submittedName>
</protein>
<dbReference type="AlphaFoldDB" id="A0A374PDH9"/>
<dbReference type="Proteomes" id="UP000263014">
    <property type="component" value="Unassembled WGS sequence"/>
</dbReference>
<evidence type="ECO:0000313" key="2">
    <source>
        <dbReference type="Proteomes" id="UP000263014"/>
    </source>
</evidence>
<proteinExistence type="predicted"/>
<name>A0A374PDH9_9FIRM</name>